<dbReference type="STRING" id="1123500.GCA_000420365_01056"/>
<dbReference type="PATRIC" id="fig|1123500.6.peg.949"/>
<proteinExistence type="predicted"/>
<dbReference type="GO" id="GO:0016740">
    <property type="term" value="F:transferase activity"/>
    <property type="evidence" value="ECO:0007669"/>
    <property type="project" value="UniProtKB-KW"/>
</dbReference>
<keyword evidence="2" id="KW-1185">Reference proteome</keyword>
<dbReference type="Proteomes" id="UP000051296">
    <property type="component" value="Unassembled WGS sequence"/>
</dbReference>
<evidence type="ECO:0000313" key="1">
    <source>
        <dbReference type="EMBL" id="KRN31689.1"/>
    </source>
</evidence>
<organism evidence="1 2">
    <name type="scientific">Weissella halotolerans DSM 20190</name>
    <dbReference type="NCBI Taxonomy" id="1123500"/>
    <lineage>
        <taxon>Bacteria</taxon>
        <taxon>Bacillati</taxon>
        <taxon>Bacillota</taxon>
        <taxon>Bacilli</taxon>
        <taxon>Lactobacillales</taxon>
        <taxon>Lactobacillaceae</taxon>
        <taxon>Weissella</taxon>
    </lineage>
</organism>
<dbReference type="EMBL" id="JQAX01000003">
    <property type="protein sequence ID" value="KRN31689.1"/>
    <property type="molecule type" value="Genomic_DNA"/>
</dbReference>
<sequence length="176" mass="19983">MKNLFVRHLLYKLKDDNILVPKQRSIDVMDKMKLYLAGPFFDREQIERIERVEQALATNATVEKVFSPRKAEAKHRQGSPEWIQEIFEMDREHIDQADVMLAVIDYEGTYVDPGTAWETGYACAKGKPVILLKEKAAGTINLMMGVPAQAVLTSVAALTSYDFITLPEQAWTGDMF</sequence>
<evidence type="ECO:0000313" key="2">
    <source>
        <dbReference type="Proteomes" id="UP000051296"/>
    </source>
</evidence>
<dbReference type="eggNOG" id="COG3613">
    <property type="taxonomic scope" value="Bacteria"/>
</dbReference>
<dbReference type="InterPro" id="IPR007710">
    <property type="entry name" value="Nucleoside_deoxyribTrfase"/>
</dbReference>
<keyword evidence="1" id="KW-0808">Transferase</keyword>
<dbReference type="Pfam" id="PF05014">
    <property type="entry name" value="Nuc_deoxyrib_tr"/>
    <property type="match status" value="1"/>
</dbReference>
<comment type="caution">
    <text evidence="1">The sequence shown here is derived from an EMBL/GenBank/DDBJ whole genome shotgun (WGS) entry which is preliminary data.</text>
</comment>
<dbReference type="GO" id="GO:0070694">
    <property type="term" value="F:5-hydroxymethyl-dUMP N-hydrolase activity"/>
    <property type="evidence" value="ECO:0007669"/>
    <property type="project" value="TreeGrafter"/>
</dbReference>
<dbReference type="SUPFAM" id="SSF52309">
    <property type="entry name" value="N-(deoxy)ribosyltransferase-like"/>
    <property type="match status" value="1"/>
</dbReference>
<gene>
    <name evidence="1" type="ORF">IV68_GL000943</name>
</gene>
<dbReference type="InterPro" id="IPR051239">
    <property type="entry name" value="2'-dNMP_N-hydrolase"/>
</dbReference>
<dbReference type="GO" id="GO:0009159">
    <property type="term" value="P:deoxyribonucleoside monophosphate catabolic process"/>
    <property type="evidence" value="ECO:0007669"/>
    <property type="project" value="TreeGrafter"/>
</dbReference>
<dbReference type="Gene3D" id="3.40.50.450">
    <property type="match status" value="1"/>
</dbReference>
<dbReference type="AlphaFoldDB" id="A0A0R2FT89"/>
<reference evidence="1 2" key="1">
    <citation type="journal article" date="2015" name="Genome Announc.">
        <title>Expanding the biotechnology potential of lactobacilli through comparative genomics of 213 strains and associated genera.</title>
        <authorList>
            <person name="Sun Z."/>
            <person name="Harris H.M."/>
            <person name="McCann A."/>
            <person name="Guo C."/>
            <person name="Argimon S."/>
            <person name="Zhang W."/>
            <person name="Yang X."/>
            <person name="Jeffery I.B."/>
            <person name="Cooney J.C."/>
            <person name="Kagawa T.F."/>
            <person name="Liu W."/>
            <person name="Song Y."/>
            <person name="Salvetti E."/>
            <person name="Wrobel A."/>
            <person name="Rasinkangas P."/>
            <person name="Parkhill J."/>
            <person name="Rea M.C."/>
            <person name="O'Sullivan O."/>
            <person name="Ritari J."/>
            <person name="Douillard F.P."/>
            <person name="Paul Ross R."/>
            <person name="Yang R."/>
            <person name="Briner A.E."/>
            <person name="Felis G.E."/>
            <person name="de Vos W.M."/>
            <person name="Barrangou R."/>
            <person name="Klaenhammer T.R."/>
            <person name="Caufield P.W."/>
            <person name="Cui Y."/>
            <person name="Zhang H."/>
            <person name="O'Toole P.W."/>
        </authorList>
    </citation>
    <scope>NUCLEOTIDE SEQUENCE [LARGE SCALE GENOMIC DNA]</scope>
    <source>
        <strain evidence="1 2">DSM 20190</strain>
    </source>
</reference>
<accession>A0A0R2FT89</accession>
<name>A0A0R2FT89_9LACO</name>
<protein>
    <submittedName>
        <fullName evidence="1">Purine deoxyribosyltransferase</fullName>
    </submittedName>
</protein>
<dbReference type="PANTHER" id="PTHR15364">
    <property type="entry name" value="2'-DEOXYNUCLEOSIDE 5'-PHOSPHATE N-HYDROLASE 1"/>
    <property type="match status" value="1"/>
</dbReference>
<dbReference type="InParanoid" id="A0A0R2FT89"/>
<dbReference type="PANTHER" id="PTHR15364:SF0">
    <property type="entry name" value="2'-DEOXYNUCLEOSIDE 5'-PHOSPHATE N-HYDROLASE 1"/>
    <property type="match status" value="1"/>
</dbReference>